<evidence type="ECO:0000313" key="5">
    <source>
        <dbReference type="Proteomes" id="UP000318571"/>
    </source>
</evidence>
<keyword evidence="5" id="KW-1185">Reference proteome</keyword>
<feature type="domain" description="VWFC" evidence="3">
    <location>
        <begin position="24"/>
        <end position="83"/>
    </location>
</feature>
<feature type="compositionally biased region" description="Pro residues" evidence="1">
    <location>
        <begin position="253"/>
        <end position="267"/>
    </location>
</feature>
<keyword evidence="2" id="KW-1133">Transmembrane helix</keyword>
<feature type="region of interest" description="Disordered" evidence="1">
    <location>
        <begin position="213"/>
        <end position="280"/>
    </location>
</feature>
<dbReference type="SUPFAM" id="SSF57603">
    <property type="entry name" value="FnI-like domain"/>
    <property type="match status" value="1"/>
</dbReference>
<reference evidence="4 5" key="1">
    <citation type="journal article" date="2018" name="Nat. Ecol. Evol.">
        <title>Genomic signatures of mitonuclear coevolution across populations of Tigriopus californicus.</title>
        <authorList>
            <person name="Barreto F.S."/>
            <person name="Watson E.T."/>
            <person name="Lima T.G."/>
            <person name="Willett C.S."/>
            <person name="Edmands S."/>
            <person name="Li W."/>
            <person name="Burton R.S."/>
        </authorList>
    </citation>
    <scope>NUCLEOTIDE SEQUENCE [LARGE SCALE GENOMIC DNA]</scope>
    <source>
        <strain evidence="4 5">San Diego</strain>
    </source>
</reference>
<protein>
    <recommendedName>
        <fullName evidence="3">VWFC domain-containing protein</fullName>
    </recommendedName>
</protein>
<keyword evidence="2" id="KW-0472">Membrane</keyword>
<dbReference type="PANTHER" id="PTHR15256:SF6">
    <property type="entry name" value="INTEGRAL MEMBRANE PROTEIN DGCR2_IDD"/>
    <property type="match status" value="1"/>
</dbReference>
<dbReference type="InterPro" id="IPR042378">
    <property type="entry name" value="IDD"/>
</dbReference>
<comment type="caution">
    <text evidence="4">The sequence shown here is derived from an EMBL/GenBank/DDBJ whole genome shotgun (WGS) entry which is preliminary data.</text>
</comment>
<dbReference type="AlphaFoldDB" id="A0A553ND54"/>
<dbReference type="InterPro" id="IPR001007">
    <property type="entry name" value="VWF_dom"/>
</dbReference>
<dbReference type="EMBL" id="VCGU01000458">
    <property type="protein sequence ID" value="TRY63345.1"/>
    <property type="molecule type" value="Genomic_DNA"/>
</dbReference>
<gene>
    <name evidence="4" type="ORF">TCAL_04014</name>
</gene>
<proteinExistence type="predicted"/>
<feature type="region of interest" description="Disordered" evidence="1">
    <location>
        <begin position="376"/>
        <end position="416"/>
    </location>
</feature>
<dbReference type="OrthoDB" id="6343083at2759"/>
<feature type="transmembrane region" description="Helical" evidence="2">
    <location>
        <begin position="112"/>
        <end position="133"/>
    </location>
</feature>
<evidence type="ECO:0000259" key="3">
    <source>
        <dbReference type="SMART" id="SM00214"/>
    </source>
</evidence>
<name>A0A553ND54_TIGCA</name>
<evidence type="ECO:0000256" key="2">
    <source>
        <dbReference type="SAM" id="Phobius"/>
    </source>
</evidence>
<accession>A0A553ND54</accession>
<dbReference type="STRING" id="6832.A0A553ND54"/>
<evidence type="ECO:0000256" key="1">
    <source>
        <dbReference type="SAM" id="MobiDB-lite"/>
    </source>
</evidence>
<dbReference type="Proteomes" id="UP000318571">
    <property type="component" value="Chromosome 10"/>
</dbReference>
<dbReference type="GO" id="GO:0016020">
    <property type="term" value="C:membrane"/>
    <property type="evidence" value="ECO:0007669"/>
    <property type="project" value="TreeGrafter"/>
</dbReference>
<sequence>MSAFRNLSSESGLTPLIVNNRKGCIDLDGKPIPHGFLFAPGPDECLVCTCSDGLQSLCRTVLCSPPPDCKSLRVGNQCCQWICLDDIHPHGGSDFDPHNLGNSGVVDIKLRLVASAVMAIFSLALLAFLIYRLRKRKLNQRREQRSRESDDDMSVDSVAQAHSLRASSYPMSVMPTHRSYWHHLAWWKPNHDMFEQRPAPPSYDDAMMQARGHENDSLGSSSGSEAPPYSEIHLDPVIPEPSEWYCQQNQSGSPPPVPQPHPSPRPSAIPGAALVLPSPAPTSPRLNHVLNSELAQDAAAALGETSVTHAQVIAAENDPTPVVVVNPCEEDQVRRAKLPKVIRRMRARSREGIVIPNETNCQRYSLQLHVDVSPTSETMPNLRVSPRHCGQFGDAESERESTGAATNRITTHEEQI</sequence>
<dbReference type="PANTHER" id="PTHR15256">
    <property type="entry name" value="INTEGRAL MEMBRANE PROTEIN DGCR2/IDD"/>
    <property type="match status" value="1"/>
</dbReference>
<dbReference type="SMART" id="SM00214">
    <property type="entry name" value="VWC"/>
    <property type="match status" value="1"/>
</dbReference>
<evidence type="ECO:0000313" key="4">
    <source>
        <dbReference type="EMBL" id="TRY63345.1"/>
    </source>
</evidence>
<organism evidence="4 5">
    <name type="scientific">Tigriopus californicus</name>
    <name type="common">Marine copepod</name>
    <dbReference type="NCBI Taxonomy" id="6832"/>
    <lineage>
        <taxon>Eukaryota</taxon>
        <taxon>Metazoa</taxon>
        <taxon>Ecdysozoa</taxon>
        <taxon>Arthropoda</taxon>
        <taxon>Crustacea</taxon>
        <taxon>Multicrustacea</taxon>
        <taxon>Hexanauplia</taxon>
        <taxon>Copepoda</taxon>
        <taxon>Harpacticoida</taxon>
        <taxon>Harpacticidae</taxon>
        <taxon>Tigriopus</taxon>
    </lineage>
</organism>
<keyword evidence="2" id="KW-0812">Transmembrane</keyword>